<dbReference type="InterPro" id="IPR004045">
    <property type="entry name" value="Glutathione_S-Trfase_N"/>
</dbReference>
<evidence type="ECO:0000313" key="3">
    <source>
        <dbReference type="EMBL" id="KTB34837.1"/>
    </source>
</evidence>
<dbReference type="Gene3D" id="1.20.1050.10">
    <property type="match status" value="1"/>
</dbReference>
<gene>
    <name evidence="3" type="ORF">WG66_12578</name>
</gene>
<feature type="domain" description="GST N-terminal" evidence="2">
    <location>
        <begin position="395"/>
        <end position="486"/>
    </location>
</feature>
<organism evidence="3 4">
    <name type="scientific">Moniliophthora roreri</name>
    <name type="common">Frosty pod rot fungus</name>
    <name type="synonym">Monilia roreri</name>
    <dbReference type="NCBI Taxonomy" id="221103"/>
    <lineage>
        <taxon>Eukaryota</taxon>
        <taxon>Fungi</taxon>
        <taxon>Dikarya</taxon>
        <taxon>Basidiomycota</taxon>
        <taxon>Agaricomycotina</taxon>
        <taxon>Agaricomycetes</taxon>
        <taxon>Agaricomycetidae</taxon>
        <taxon>Agaricales</taxon>
        <taxon>Marasmiineae</taxon>
        <taxon>Marasmiaceae</taxon>
        <taxon>Moniliophthora</taxon>
    </lineage>
</organism>
<dbReference type="Proteomes" id="UP000054988">
    <property type="component" value="Unassembled WGS sequence"/>
</dbReference>
<evidence type="ECO:0000256" key="1">
    <source>
        <dbReference type="SAM" id="MobiDB-lite"/>
    </source>
</evidence>
<protein>
    <recommendedName>
        <fullName evidence="2">GST N-terminal domain-containing protein</fullName>
    </recommendedName>
</protein>
<sequence>MHSCPSPIRVVDRNTFKRLFDDVTPTPSPVESQASSTSPTDTIPKISISLCPGRIIHCPSTTLSTEVPNNQVTSEADVDDDDIIDLRACMPLDDDDDDSDITPPATPHWCGFGEHVRLASGSGEQHYQFLEHLRHQPSFYLQRRPFLLHSPKTSLESRNSATATSIRTWSGSKYDMPSPAHPRSAIDLCREFGSGMTETKKGDCIARRIEYSELGPPEFTNPFVKNKALELLPRLKKSDYKPLPKKFLRNSVSPARTDHDDLDGEMLSATLLCIPKRMTTAGKSVLVYIPHTSRTIEPEMVFSPHDRGGMSSNERKMLRLMHELFPDIVIMSTEDREEEFSPHDGGDTTSNERRMLRLMRELFPDIAATNTENPGKLSCFVNYGEPNPSIDALEREGVIHCEAVNARGAEERYALNYKKIPYETVWVEYPDIEETCRDLGALPTSTKKDGSLQYTLPVIHDLSKNQVVSDSAKIATYLNATYPDPSAPLIPSGAHALQLGFLYGFSVRLRYLFPLATAQEVKILNPRSELYFRQTREQLFSCSLEDHAKSKGSWKALQRDLGAVDSWLGKDMFVMGSTKPTYPDLAMAAMMIWCRTLWGENSEQWSDIASWNDGRWRKLLKELKAYETVV</sequence>
<dbReference type="SUPFAM" id="SSF52833">
    <property type="entry name" value="Thioredoxin-like"/>
    <property type="match status" value="1"/>
</dbReference>
<evidence type="ECO:0000259" key="2">
    <source>
        <dbReference type="PROSITE" id="PS50404"/>
    </source>
</evidence>
<dbReference type="Pfam" id="PF13409">
    <property type="entry name" value="GST_N_2"/>
    <property type="match status" value="1"/>
</dbReference>
<feature type="compositionally biased region" description="Polar residues" evidence="1">
    <location>
        <begin position="29"/>
        <end position="41"/>
    </location>
</feature>
<dbReference type="PROSITE" id="PS50404">
    <property type="entry name" value="GST_NTER"/>
    <property type="match status" value="1"/>
</dbReference>
<name>A0A0W0FEW9_MONRR</name>
<dbReference type="EMBL" id="LATX01002029">
    <property type="protein sequence ID" value="KTB34837.1"/>
    <property type="molecule type" value="Genomic_DNA"/>
</dbReference>
<dbReference type="Pfam" id="PF22041">
    <property type="entry name" value="GST_C_7"/>
    <property type="match status" value="1"/>
</dbReference>
<accession>A0A0W0FEW9</accession>
<evidence type="ECO:0000313" key="4">
    <source>
        <dbReference type="Proteomes" id="UP000054988"/>
    </source>
</evidence>
<reference evidence="3 4" key="1">
    <citation type="submission" date="2015-12" db="EMBL/GenBank/DDBJ databases">
        <title>Draft genome sequence of Moniliophthora roreri, the causal agent of frosty pod rot of cacao.</title>
        <authorList>
            <person name="Aime M.C."/>
            <person name="Diaz-Valderrama J.R."/>
            <person name="Kijpornyongpan T."/>
            <person name="Phillips-Mora W."/>
        </authorList>
    </citation>
    <scope>NUCLEOTIDE SEQUENCE [LARGE SCALE GENOMIC DNA]</scope>
    <source>
        <strain evidence="3 4">MCA 2952</strain>
    </source>
</reference>
<feature type="region of interest" description="Disordered" evidence="1">
    <location>
        <begin position="22"/>
        <end position="43"/>
    </location>
</feature>
<dbReference type="AlphaFoldDB" id="A0A0W0FEW9"/>
<comment type="caution">
    <text evidence="3">The sequence shown here is derived from an EMBL/GenBank/DDBJ whole genome shotgun (WGS) entry which is preliminary data.</text>
</comment>
<dbReference type="Gene3D" id="3.40.30.10">
    <property type="entry name" value="Glutaredoxin"/>
    <property type="match status" value="1"/>
</dbReference>
<dbReference type="InterPro" id="IPR036249">
    <property type="entry name" value="Thioredoxin-like_sf"/>
</dbReference>
<proteinExistence type="predicted"/>
<dbReference type="InterPro" id="IPR054416">
    <property type="entry name" value="GST_UstS-like_C"/>
</dbReference>